<feature type="chain" id="PRO_5045683926" evidence="1">
    <location>
        <begin position="27"/>
        <end position="385"/>
    </location>
</feature>
<dbReference type="InterPro" id="IPR021516">
    <property type="entry name" value="DUF3179"/>
</dbReference>
<reference evidence="2" key="1">
    <citation type="submission" date="2023-06" db="EMBL/GenBank/DDBJ databases">
        <title>Genomic of Parafulvivirga corallium.</title>
        <authorList>
            <person name="Wang G."/>
        </authorList>
    </citation>
    <scope>NUCLEOTIDE SEQUENCE</scope>
    <source>
        <strain evidence="2">BMA10</strain>
    </source>
</reference>
<evidence type="ECO:0000313" key="3">
    <source>
        <dbReference type="Proteomes" id="UP001172082"/>
    </source>
</evidence>
<accession>A0ABT8KH87</accession>
<name>A0ABT8KH87_9BACT</name>
<dbReference type="PROSITE" id="PS51257">
    <property type="entry name" value="PROKAR_LIPOPROTEIN"/>
    <property type="match status" value="1"/>
</dbReference>
<proteinExistence type="predicted"/>
<evidence type="ECO:0000256" key="1">
    <source>
        <dbReference type="SAM" id="SignalP"/>
    </source>
</evidence>
<evidence type="ECO:0000313" key="2">
    <source>
        <dbReference type="EMBL" id="MDN5200074.1"/>
    </source>
</evidence>
<sequence length="385" mass="43536">MRTFSNNAFIVSIVLMSVLLITSCNKDETPAGGDPNPTPRVDVVNIIKDDFQGTELIAYANSDLNVMVAFNATLADGTTLTFEEATVLTFPEILKDTEGNIWNVFGQAVSGPRTGTNLREIRSFMGYWFSFAAFFPKVTLFGESVNERLHVDDPSNDWLVDPDFVFIGSFKDGIPALNQPSFIEYDKKLEVDNKFFLENSDLVIVIQDGDNFKVYPHKILDWHEVVNDVVANEKVVISFCPLTGTSNLWSRVFENQEHVFGVSGLLFNSNLILYDDITDSNWSQIKATSVNGAYKSLESNNLAFKEMNWEAAKMLSQNGSVIKVLSEDTGFSRDYDIYPYGDYRTNHNRISYPLKFEDDRVPSKERVLGVLINDKAKAFRFQDFE</sequence>
<dbReference type="Proteomes" id="UP001172082">
    <property type="component" value="Unassembled WGS sequence"/>
</dbReference>
<keyword evidence="1" id="KW-0732">Signal</keyword>
<comment type="caution">
    <text evidence="2">The sequence shown here is derived from an EMBL/GenBank/DDBJ whole genome shotgun (WGS) entry which is preliminary data.</text>
</comment>
<gene>
    <name evidence="2" type="ORF">QQ008_01845</name>
</gene>
<dbReference type="RefSeq" id="WP_346750101.1">
    <property type="nucleotide sequence ID" value="NZ_JAUJEA010000001.1"/>
</dbReference>
<dbReference type="EMBL" id="JAUJEA010000001">
    <property type="protein sequence ID" value="MDN5200074.1"/>
    <property type="molecule type" value="Genomic_DNA"/>
</dbReference>
<feature type="signal peptide" evidence="1">
    <location>
        <begin position="1"/>
        <end position="26"/>
    </location>
</feature>
<keyword evidence="3" id="KW-1185">Reference proteome</keyword>
<protein>
    <submittedName>
        <fullName evidence="2">DUF3179 domain-containing (Seleno)protein</fullName>
    </submittedName>
</protein>
<dbReference type="Pfam" id="PF11376">
    <property type="entry name" value="DUF3179"/>
    <property type="match status" value="2"/>
</dbReference>
<organism evidence="2 3">
    <name type="scientific">Splendidivirga corallicola</name>
    <dbReference type="NCBI Taxonomy" id="3051826"/>
    <lineage>
        <taxon>Bacteria</taxon>
        <taxon>Pseudomonadati</taxon>
        <taxon>Bacteroidota</taxon>
        <taxon>Cytophagia</taxon>
        <taxon>Cytophagales</taxon>
        <taxon>Splendidivirgaceae</taxon>
        <taxon>Splendidivirga</taxon>
    </lineage>
</organism>